<name>A0ABY6VT49_9BURK</name>
<comment type="caution">
    <text evidence="2">The sequence shown here is derived from an EMBL/GenBank/DDBJ whole genome shotgun (WGS) entry which is preliminary data.</text>
</comment>
<protein>
    <recommendedName>
        <fullName evidence="4">Integrase</fullName>
    </recommendedName>
</protein>
<reference evidence="2 3" key="1">
    <citation type="submission" date="2019-08" db="EMBL/GenBank/DDBJ databases">
        <authorList>
            <person name="Peeters C."/>
        </authorList>
    </citation>
    <scope>NUCLEOTIDE SEQUENCE [LARGE SCALE GENOMIC DNA]</scope>
    <source>
        <strain evidence="2 3">LMG 31014</strain>
    </source>
</reference>
<dbReference type="Proteomes" id="UP000405357">
    <property type="component" value="Unassembled WGS sequence"/>
</dbReference>
<keyword evidence="3" id="KW-1185">Reference proteome</keyword>
<gene>
    <name evidence="2" type="ORF">PSO31014_01329</name>
</gene>
<evidence type="ECO:0000313" key="2">
    <source>
        <dbReference type="EMBL" id="VVD85550.1"/>
    </source>
</evidence>
<evidence type="ECO:0000256" key="1">
    <source>
        <dbReference type="SAM" id="MobiDB-lite"/>
    </source>
</evidence>
<feature type="compositionally biased region" description="Basic and acidic residues" evidence="1">
    <location>
        <begin position="48"/>
        <end position="65"/>
    </location>
</feature>
<organism evidence="2 3">
    <name type="scientific">Pandoraea soli</name>
    <dbReference type="NCBI Taxonomy" id="2508293"/>
    <lineage>
        <taxon>Bacteria</taxon>
        <taxon>Pseudomonadati</taxon>
        <taxon>Pseudomonadota</taxon>
        <taxon>Betaproteobacteria</taxon>
        <taxon>Burkholderiales</taxon>
        <taxon>Burkholderiaceae</taxon>
        <taxon>Pandoraea</taxon>
    </lineage>
</organism>
<feature type="region of interest" description="Disordered" evidence="1">
    <location>
        <begin position="48"/>
        <end position="76"/>
    </location>
</feature>
<evidence type="ECO:0000313" key="3">
    <source>
        <dbReference type="Proteomes" id="UP000405357"/>
    </source>
</evidence>
<accession>A0ABY6VT49</accession>
<dbReference type="EMBL" id="CABPSG010000003">
    <property type="protein sequence ID" value="VVD85550.1"/>
    <property type="molecule type" value="Genomic_DNA"/>
</dbReference>
<evidence type="ECO:0008006" key="4">
    <source>
        <dbReference type="Google" id="ProtNLM"/>
    </source>
</evidence>
<sequence length="76" mass="8600">MRASKVGYSDANLSTMIRCDNLLDDKLVADDVGEDRISELRAETGKLEHVDAQSRERIDKRRPTDRPVSALDNVDR</sequence>
<proteinExistence type="predicted"/>